<dbReference type="AlphaFoldDB" id="A0A7J7WHS7"/>
<keyword evidence="2" id="KW-1185">Reference proteome</keyword>
<evidence type="ECO:0000313" key="2">
    <source>
        <dbReference type="Proteomes" id="UP000527355"/>
    </source>
</evidence>
<name>A0A7J7WHS7_MYOMY</name>
<dbReference type="EMBL" id="JABWUV010000008">
    <property type="protein sequence ID" value="KAF6336876.1"/>
    <property type="molecule type" value="Genomic_DNA"/>
</dbReference>
<accession>A0A7J7WHS7</accession>
<reference evidence="1 2" key="1">
    <citation type="journal article" date="2020" name="Nature">
        <title>Six reference-quality genomes reveal evolution of bat adaptations.</title>
        <authorList>
            <person name="Jebb D."/>
            <person name="Huang Z."/>
            <person name="Pippel M."/>
            <person name="Hughes G.M."/>
            <person name="Lavrichenko K."/>
            <person name="Devanna P."/>
            <person name="Winkler S."/>
            <person name="Jermiin L.S."/>
            <person name="Skirmuntt E.C."/>
            <person name="Katzourakis A."/>
            <person name="Burkitt-Gray L."/>
            <person name="Ray D.A."/>
            <person name="Sullivan K.A.M."/>
            <person name="Roscito J.G."/>
            <person name="Kirilenko B.M."/>
            <person name="Davalos L.M."/>
            <person name="Corthals A.P."/>
            <person name="Power M.L."/>
            <person name="Jones G."/>
            <person name="Ransome R.D."/>
            <person name="Dechmann D.K.N."/>
            <person name="Locatelli A.G."/>
            <person name="Puechmaille S.J."/>
            <person name="Fedrigo O."/>
            <person name="Jarvis E.D."/>
            <person name="Hiller M."/>
            <person name="Vernes S.C."/>
            <person name="Myers E.W."/>
            <person name="Teeling E.C."/>
        </authorList>
    </citation>
    <scope>NUCLEOTIDE SEQUENCE [LARGE SCALE GENOMIC DNA]</scope>
    <source>
        <strain evidence="1">MMyoMyo1</strain>
        <tissue evidence="1">Flight muscle</tissue>
    </source>
</reference>
<dbReference type="Proteomes" id="UP000527355">
    <property type="component" value="Unassembled WGS sequence"/>
</dbReference>
<organism evidence="1 2">
    <name type="scientific">Myotis myotis</name>
    <name type="common">Greater mouse-eared bat</name>
    <name type="synonym">Vespertilio myotis</name>
    <dbReference type="NCBI Taxonomy" id="51298"/>
    <lineage>
        <taxon>Eukaryota</taxon>
        <taxon>Metazoa</taxon>
        <taxon>Chordata</taxon>
        <taxon>Craniata</taxon>
        <taxon>Vertebrata</taxon>
        <taxon>Euteleostomi</taxon>
        <taxon>Mammalia</taxon>
        <taxon>Eutheria</taxon>
        <taxon>Laurasiatheria</taxon>
        <taxon>Chiroptera</taxon>
        <taxon>Yangochiroptera</taxon>
        <taxon>Vespertilionidae</taxon>
        <taxon>Myotis</taxon>
    </lineage>
</organism>
<proteinExistence type="predicted"/>
<protein>
    <submittedName>
        <fullName evidence="1">Uncharacterized protein</fullName>
    </submittedName>
</protein>
<sequence length="122" mass="13190">MALPGATLPSPLFLQAYLLRAHLFLGSRSPSTHSPPTQVHGLLSIHRPLSLSGYAASCDDEGIGHKARTINSPWKLKAKKHSPPEAPEEVSPADTWVLAQQDLCGTSVFQNCKMTICVVLSY</sequence>
<comment type="caution">
    <text evidence="1">The sequence shown here is derived from an EMBL/GenBank/DDBJ whole genome shotgun (WGS) entry which is preliminary data.</text>
</comment>
<evidence type="ECO:0000313" key="1">
    <source>
        <dbReference type="EMBL" id="KAF6336876.1"/>
    </source>
</evidence>
<gene>
    <name evidence="1" type="ORF">mMyoMyo1_012081</name>
</gene>